<reference evidence="6" key="1">
    <citation type="submission" date="2016-11" db="UniProtKB">
        <authorList>
            <consortium name="WormBaseParasite"/>
        </authorList>
    </citation>
    <scope>IDENTIFICATION</scope>
</reference>
<name>A0A1I7RXG1_BURXY</name>
<dbReference type="WBParaSite" id="BXY_0542700.1">
    <property type="protein sequence ID" value="BXY_0542700.1"/>
    <property type="gene ID" value="BXY_0542700"/>
</dbReference>
<evidence type="ECO:0000313" key="6">
    <source>
        <dbReference type="WBParaSite" id="BXY_0542700.1"/>
    </source>
</evidence>
<keyword evidence="5" id="KW-1185">Reference proteome</keyword>
<evidence type="ECO:0000256" key="2">
    <source>
        <dbReference type="SAM" id="MobiDB-lite"/>
    </source>
</evidence>
<keyword evidence="1" id="KW-0175">Coiled coil</keyword>
<gene>
    <name evidence="3" type="ORF">BXYJ_LOCUS13110</name>
</gene>
<dbReference type="AlphaFoldDB" id="A0A1I7RXG1"/>
<evidence type="ECO:0000313" key="3">
    <source>
        <dbReference type="EMBL" id="CAD5233019.1"/>
    </source>
</evidence>
<accession>A0A1I7RXG1</accession>
<evidence type="ECO:0000313" key="4">
    <source>
        <dbReference type="Proteomes" id="UP000095284"/>
    </source>
</evidence>
<dbReference type="EMBL" id="CAJFCV020000005">
    <property type="protein sequence ID" value="CAG9126383.1"/>
    <property type="molecule type" value="Genomic_DNA"/>
</dbReference>
<organism evidence="4 6">
    <name type="scientific">Bursaphelenchus xylophilus</name>
    <name type="common">Pinewood nematode worm</name>
    <name type="synonym">Aphelenchoides xylophilus</name>
    <dbReference type="NCBI Taxonomy" id="6326"/>
    <lineage>
        <taxon>Eukaryota</taxon>
        <taxon>Metazoa</taxon>
        <taxon>Ecdysozoa</taxon>
        <taxon>Nematoda</taxon>
        <taxon>Chromadorea</taxon>
        <taxon>Rhabditida</taxon>
        <taxon>Tylenchina</taxon>
        <taxon>Tylenchomorpha</taxon>
        <taxon>Aphelenchoidea</taxon>
        <taxon>Aphelenchoididae</taxon>
        <taxon>Bursaphelenchus</taxon>
    </lineage>
</organism>
<dbReference type="Proteomes" id="UP000095284">
    <property type="component" value="Unplaced"/>
</dbReference>
<evidence type="ECO:0000313" key="5">
    <source>
        <dbReference type="Proteomes" id="UP000659654"/>
    </source>
</evidence>
<sequence length="352" mass="40479">MEEETEALLYEDWIAKYDATGSERKKRKEQFVKEFLDRSKKAKIGPIIEAVAHPPPPAPKPVVIPAREPSPILERNDVFHELLEKNIELQKQNEAIKQKMEGLQARLDAYLRGSPLLTAISDYEGAKQDQKVDVQHAVVSLLSLAAPNLKGRQIFPVLKDILLNFQGANHFVEQGTSTEERPAIARRERQARSDLANRVADFLEQPIPPKYLRRAKEEMNLDEYRESLEDLDEEELEKEEEKNRRADDELAERLRELTRKIKEADTKEKKAAVQRPSSEAMRQRYISRIQRLPDTIKSSVNRPAATATLNESRYCFPPKKAGFDNRLTALSSTLNARMSTRTKIKQEQDEEL</sequence>
<reference evidence="3" key="2">
    <citation type="submission" date="2020-09" db="EMBL/GenBank/DDBJ databases">
        <authorList>
            <person name="Kikuchi T."/>
        </authorList>
    </citation>
    <scope>NUCLEOTIDE SEQUENCE</scope>
    <source>
        <strain evidence="3">Ka4C1</strain>
    </source>
</reference>
<feature type="region of interest" description="Disordered" evidence="2">
    <location>
        <begin position="226"/>
        <end position="247"/>
    </location>
</feature>
<proteinExistence type="predicted"/>
<dbReference type="SMR" id="A0A1I7RXG1"/>
<evidence type="ECO:0000256" key="1">
    <source>
        <dbReference type="SAM" id="Coils"/>
    </source>
</evidence>
<dbReference type="Proteomes" id="UP000582659">
    <property type="component" value="Unassembled WGS sequence"/>
</dbReference>
<feature type="coiled-coil region" evidence="1">
    <location>
        <begin position="79"/>
        <end position="113"/>
    </location>
</feature>
<dbReference type="EMBL" id="CAJFDI010000005">
    <property type="protein sequence ID" value="CAD5233019.1"/>
    <property type="molecule type" value="Genomic_DNA"/>
</dbReference>
<protein>
    <submittedName>
        <fullName evidence="3">(pine wood nematode) hypothetical protein</fullName>
    </submittedName>
</protein>
<dbReference type="Proteomes" id="UP000659654">
    <property type="component" value="Unassembled WGS sequence"/>
</dbReference>
<feature type="compositionally biased region" description="Acidic residues" evidence="2">
    <location>
        <begin position="229"/>
        <end position="238"/>
    </location>
</feature>